<proteinExistence type="predicted"/>
<accession>A0A0A9DGK3</accession>
<protein>
    <submittedName>
        <fullName evidence="1">Uncharacterized protein</fullName>
    </submittedName>
</protein>
<organism evidence="1">
    <name type="scientific">Arundo donax</name>
    <name type="common">Giant reed</name>
    <name type="synonym">Donax arundinaceus</name>
    <dbReference type="NCBI Taxonomy" id="35708"/>
    <lineage>
        <taxon>Eukaryota</taxon>
        <taxon>Viridiplantae</taxon>
        <taxon>Streptophyta</taxon>
        <taxon>Embryophyta</taxon>
        <taxon>Tracheophyta</taxon>
        <taxon>Spermatophyta</taxon>
        <taxon>Magnoliopsida</taxon>
        <taxon>Liliopsida</taxon>
        <taxon>Poales</taxon>
        <taxon>Poaceae</taxon>
        <taxon>PACMAD clade</taxon>
        <taxon>Arundinoideae</taxon>
        <taxon>Arundineae</taxon>
        <taxon>Arundo</taxon>
    </lineage>
</organism>
<sequence length="52" mass="5967">MGYTMLCNKHISKSLLTIATAPVVRQNLRNSNFELIFKTISLKTKQSIRNRS</sequence>
<name>A0A0A9DGK3_ARUDO</name>
<evidence type="ECO:0000313" key="1">
    <source>
        <dbReference type="EMBL" id="JAD87689.1"/>
    </source>
</evidence>
<dbReference type="AlphaFoldDB" id="A0A0A9DGK3"/>
<dbReference type="EMBL" id="GBRH01210206">
    <property type="protein sequence ID" value="JAD87689.1"/>
    <property type="molecule type" value="Transcribed_RNA"/>
</dbReference>
<reference evidence="1" key="2">
    <citation type="journal article" date="2015" name="Data Brief">
        <title>Shoot transcriptome of the giant reed, Arundo donax.</title>
        <authorList>
            <person name="Barrero R.A."/>
            <person name="Guerrero F.D."/>
            <person name="Moolhuijzen P."/>
            <person name="Goolsby J.A."/>
            <person name="Tidwell J."/>
            <person name="Bellgard S.E."/>
            <person name="Bellgard M.I."/>
        </authorList>
    </citation>
    <scope>NUCLEOTIDE SEQUENCE</scope>
    <source>
        <tissue evidence="1">Shoot tissue taken approximately 20 cm above the soil surface</tissue>
    </source>
</reference>
<reference evidence="1" key="1">
    <citation type="submission" date="2014-09" db="EMBL/GenBank/DDBJ databases">
        <authorList>
            <person name="Magalhaes I.L.F."/>
            <person name="Oliveira U."/>
            <person name="Santos F.R."/>
            <person name="Vidigal T.H.D.A."/>
            <person name="Brescovit A.D."/>
            <person name="Santos A.J."/>
        </authorList>
    </citation>
    <scope>NUCLEOTIDE SEQUENCE</scope>
    <source>
        <tissue evidence="1">Shoot tissue taken approximately 20 cm above the soil surface</tissue>
    </source>
</reference>